<dbReference type="Proteomes" id="UP000794436">
    <property type="component" value="Unassembled WGS sequence"/>
</dbReference>
<feature type="compositionally biased region" description="Pro residues" evidence="1">
    <location>
        <begin position="106"/>
        <end position="134"/>
    </location>
</feature>
<sequence>MEVTPDSLSDNSIDSAENTTASTTEMTMMAPPPAPLLRADSSFERAKNFWETREALVAQNSQDQLVVEDEDETNDRSGAISPPPSSSVSTASSATPGRVRPMVEPASPPGSPRSPPGSPPGSPPPSPSSSPSPPKNAESAQTSSPPKSGITNVFKSKFFGGNSDKAGDQVSMPSVPVQLPDMSSWKEKMRSYRSRSQPHVAKASMTFEKLSTQLKTSLSQATSSTTEGERQVSAAARNNIHRPSHRTGSSASSSPVSDVGSPHASNPFGELVVVEILAAKELAVGDFFQGESDPYVNVKFQDWERKTSIVKGTKNPVFNERFVYWVADTEATNEQLISLVVMNKNLVMTDESLGQVHLSLKFPLNEAFDEWYPLVKDNGEQRGYIRIGLRRMVLQSSELQQAAQSLATPDRPLNEEDLVTYGSVIPDLWYGFAEAAEPIDTTTISQTDVLATKLNGLSRRLMGIEIASTEVTPEGQRRNIF</sequence>
<dbReference type="InterPro" id="IPR035892">
    <property type="entry name" value="C2_domain_sf"/>
</dbReference>
<dbReference type="PANTHER" id="PTHR47264">
    <property type="entry name" value="OS01G0128800 PROTEIN"/>
    <property type="match status" value="1"/>
</dbReference>
<proteinExistence type="predicted"/>
<feature type="region of interest" description="Disordered" evidence="1">
    <location>
        <begin position="1"/>
        <end position="40"/>
    </location>
</feature>
<feature type="region of interest" description="Disordered" evidence="1">
    <location>
        <begin position="215"/>
        <end position="262"/>
    </location>
</feature>
<feature type="compositionally biased region" description="Low complexity" evidence="1">
    <location>
        <begin position="15"/>
        <end position="29"/>
    </location>
</feature>
<dbReference type="SUPFAM" id="SSF49562">
    <property type="entry name" value="C2 domain (Calcium/lipid-binding domain, CaLB)"/>
    <property type="match status" value="1"/>
</dbReference>
<dbReference type="PANTHER" id="PTHR47264:SF3">
    <property type="entry name" value="SYNAPTOTAGMIN-5 ISOFORM X1"/>
    <property type="match status" value="1"/>
</dbReference>
<evidence type="ECO:0000313" key="4">
    <source>
        <dbReference type="Proteomes" id="UP000794436"/>
    </source>
</evidence>
<feature type="compositionally biased region" description="Polar residues" evidence="1">
    <location>
        <begin position="138"/>
        <end position="154"/>
    </location>
</feature>
<evidence type="ECO:0000256" key="1">
    <source>
        <dbReference type="SAM" id="MobiDB-lite"/>
    </source>
</evidence>
<dbReference type="Pfam" id="PF00168">
    <property type="entry name" value="C2"/>
    <property type="match status" value="1"/>
</dbReference>
<evidence type="ECO:0000259" key="2">
    <source>
        <dbReference type="PROSITE" id="PS50004"/>
    </source>
</evidence>
<organism evidence="3 4">
    <name type="scientific">Pythium oligandrum</name>
    <name type="common">Mycoparasitic fungus</name>
    <dbReference type="NCBI Taxonomy" id="41045"/>
    <lineage>
        <taxon>Eukaryota</taxon>
        <taxon>Sar</taxon>
        <taxon>Stramenopiles</taxon>
        <taxon>Oomycota</taxon>
        <taxon>Peronosporomycetes</taxon>
        <taxon>Pythiales</taxon>
        <taxon>Pythiaceae</taxon>
        <taxon>Pythium</taxon>
    </lineage>
</organism>
<protein>
    <recommendedName>
        <fullName evidence="2">C2 domain-containing protein</fullName>
    </recommendedName>
</protein>
<feature type="region of interest" description="Disordered" evidence="1">
    <location>
        <begin position="58"/>
        <end position="177"/>
    </location>
</feature>
<dbReference type="AlphaFoldDB" id="A0A8K1CP03"/>
<dbReference type="InterPro" id="IPR000008">
    <property type="entry name" value="C2_dom"/>
</dbReference>
<gene>
    <name evidence="3" type="ORF">Poli38472_003875</name>
</gene>
<dbReference type="CDD" id="cd00030">
    <property type="entry name" value="C2"/>
    <property type="match status" value="1"/>
</dbReference>
<dbReference type="SMART" id="SM00239">
    <property type="entry name" value="C2"/>
    <property type="match status" value="1"/>
</dbReference>
<name>A0A8K1CP03_PYTOL</name>
<feature type="domain" description="C2" evidence="2">
    <location>
        <begin position="250"/>
        <end position="372"/>
    </location>
</feature>
<reference evidence="3" key="1">
    <citation type="submission" date="2019-03" db="EMBL/GenBank/DDBJ databases">
        <title>Long read genome sequence of the mycoparasitic Pythium oligandrum ATCC 38472 isolated from sugarbeet rhizosphere.</title>
        <authorList>
            <person name="Gaulin E."/>
        </authorList>
    </citation>
    <scope>NUCLEOTIDE SEQUENCE</scope>
    <source>
        <strain evidence="3">ATCC 38472_TT</strain>
    </source>
</reference>
<dbReference type="EMBL" id="SPLM01000036">
    <property type="protein sequence ID" value="TMW66110.1"/>
    <property type="molecule type" value="Genomic_DNA"/>
</dbReference>
<dbReference type="Gene3D" id="2.60.40.150">
    <property type="entry name" value="C2 domain"/>
    <property type="match status" value="1"/>
</dbReference>
<comment type="caution">
    <text evidence="3">The sequence shown here is derived from an EMBL/GenBank/DDBJ whole genome shotgun (WGS) entry which is preliminary data.</text>
</comment>
<feature type="compositionally biased region" description="Polar residues" evidence="1">
    <location>
        <begin position="215"/>
        <end position="226"/>
    </location>
</feature>
<feature type="compositionally biased region" description="Low complexity" evidence="1">
    <location>
        <begin position="248"/>
        <end position="262"/>
    </location>
</feature>
<feature type="compositionally biased region" description="Low complexity" evidence="1">
    <location>
        <begin position="86"/>
        <end position="96"/>
    </location>
</feature>
<dbReference type="OrthoDB" id="270970at2759"/>
<dbReference type="PROSITE" id="PS50004">
    <property type="entry name" value="C2"/>
    <property type="match status" value="1"/>
</dbReference>
<keyword evidence="4" id="KW-1185">Reference proteome</keyword>
<evidence type="ECO:0000313" key="3">
    <source>
        <dbReference type="EMBL" id="TMW66110.1"/>
    </source>
</evidence>
<accession>A0A8K1CP03</accession>
<feature type="compositionally biased region" description="Polar residues" evidence="1">
    <location>
        <begin position="1"/>
        <end position="14"/>
    </location>
</feature>